<reference evidence="4 5" key="1">
    <citation type="journal article" date="2009" name="Int. J. Syst. Evol. Microbiol.">
        <title>Paenibacillus contaminans sp. nov., isolated from a contaminated laboratory plate.</title>
        <authorList>
            <person name="Chou J.H."/>
            <person name="Lee J.H."/>
            <person name="Lin M.C."/>
            <person name="Chang P.S."/>
            <person name="Arun A.B."/>
            <person name="Young C.C."/>
            <person name="Chen W.M."/>
        </authorList>
    </citation>
    <scope>NUCLEOTIDE SEQUENCE [LARGE SCALE GENOMIC DNA]</scope>
    <source>
        <strain evidence="4 5">CKOBP-6</strain>
    </source>
</reference>
<comment type="catalytic activity">
    <reaction evidence="1">
        <text>Hydrolysis of alpha-(2-&gt;3)-, alpha-(2-&gt;6)-, alpha-(2-&gt;8)- glycosidic linkages of terminal sialic acid residues in oligosaccharides, glycoproteins, glycolipids, colominic acid and synthetic substrates.</text>
        <dbReference type="EC" id="3.2.1.18"/>
    </reaction>
</comment>
<evidence type="ECO:0000313" key="5">
    <source>
        <dbReference type="Proteomes" id="UP000250369"/>
    </source>
</evidence>
<dbReference type="EC" id="3.2.1.18" evidence="3"/>
<dbReference type="EMBL" id="QMFB01000004">
    <property type="protein sequence ID" value="RAV21542.1"/>
    <property type="molecule type" value="Genomic_DNA"/>
</dbReference>
<protein>
    <recommendedName>
        <fullName evidence="3">exo-alpha-sialidase</fullName>
        <ecNumber evidence="3">3.2.1.18</ecNumber>
    </recommendedName>
</protein>
<dbReference type="SUPFAM" id="SSF50939">
    <property type="entry name" value="Sialidases"/>
    <property type="match status" value="1"/>
</dbReference>
<proteinExistence type="inferred from homology"/>
<comment type="caution">
    <text evidence="4">The sequence shown here is derived from an EMBL/GenBank/DDBJ whole genome shotgun (WGS) entry which is preliminary data.</text>
</comment>
<evidence type="ECO:0000313" key="4">
    <source>
        <dbReference type="EMBL" id="RAV21542.1"/>
    </source>
</evidence>
<name>A0A329MPL6_9BACL</name>
<dbReference type="InterPro" id="IPR036278">
    <property type="entry name" value="Sialidase_sf"/>
</dbReference>
<sequence>MISAYSGSEYSIVAIKDGVTLTVPRTLLNADYREILRLQTVLIDRRENVYNAFPDLRKIGGSLIGIYSTGAGHANSDGQMMARSDDGGHTWQTKRFFDNATLAYDPSLLDGLLAVGDIIVFKNFSVKKNVSGYSCASHGTVSNGSVKYALWGQPIQHSGILLRTGYGVNGTDTETALLQSVDGGLTWSFRSLIARVAGRKFSEAALIECADGSLLSVIREDGFNKSRFMVWTRSVDGGTSWSSPVQFDFRHINGTQPFLIRLSDNSLLLMAGDRVGASGLNSIGIDHTGQQITGISCWKSTDNGNTWTYRTMIDAMWSTDGGQPVAVQTEDGKIACLFYHAFNGLEEPAVECSIFDPDGIV</sequence>
<dbReference type="Gene3D" id="2.120.10.10">
    <property type="match status" value="1"/>
</dbReference>
<evidence type="ECO:0000256" key="3">
    <source>
        <dbReference type="ARBA" id="ARBA00012733"/>
    </source>
</evidence>
<organism evidence="4 5">
    <name type="scientific">Paenibacillus contaminans</name>
    <dbReference type="NCBI Taxonomy" id="450362"/>
    <lineage>
        <taxon>Bacteria</taxon>
        <taxon>Bacillati</taxon>
        <taxon>Bacillota</taxon>
        <taxon>Bacilli</taxon>
        <taxon>Bacillales</taxon>
        <taxon>Paenibacillaceae</taxon>
        <taxon>Paenibacillus</taxon>
    </lineage>
</organism>
<dbReference type="GO" id="GO:0009313">
    <property type="term" value="P:oligosaccharide catabolic process"/>
    <property type="evidence" value="ECO:0007669"/>
    <property type="project" value="TreeGrafter"/>
</dbReference>
<dbReference type="GO" id="GO:0006689">
    <property type="term" value="P:ganglioside catabolic process"/>
    <property type="evidence" value="ECO:0007669"/>
    <property type="project" value="TreeGrafter"/>
</dbReference>
<accession>A0A329MPL6</accession>
<dbReference type="InterPro" id="IPR026856">
    <property type="entry name" value="Sialidase_fam"/>
</dbReference>
<gene>
    <name evidence="4" type="ORF">DQG23_09760</name>
</gene>
<keyword evidence="5" id="KW-1185">Reference proteome</keyword>
<dbReference type="GO" id="GO:0016020">
    <property type="term" value="C:membrane"/>
    <property type="evidence" value="ECO:0007669"/>
    <property type="project" value="TreeGrafter"/>
</dbReference>
<dbReference type="PANTHER" id="PTHR10628:SF30">
    <property type="entry name" value="EXO-ALPHA-SIALIDASE"/>
    <property type="match status" value="1"/>
</dbReference>
<dbReference type="PANTHER" id="PTHR10628">
    <property type="entry name" value="SIALIDASE"/>
    <property type="match status" value="1"/>
</dbReference>
<dbReference type="GO" id="GO:0004308">
    <property type="term" value="F:exo-alpha-sialidase activity"/>
    <property type="evidence" value="ECO:0007669"/>
    <property type="project" value="UniProtKB-EC"/>
</dbReference>
<dbReference type="RefSeq" id="WP_113030633.1">
    <property type="nucleotide sequence ID" value="NZ_QMFB01000004.1"/>
</dbReference>
<dbReference type="Proteomes" id="UP000250369">
    <property type="component" value="Unassembled WGS sequence"/>
</dbReference>
<dbReference type="CDD" id="cd15482">
    <property type="entry name" value="Sialidase_non-viral"/>
    <property type="match status" value="1"/>
</dbReference>
<dbReference type="GO" id="GO:0005737">
    <property type="term" value="C:cytoplasm"/>
    <property type="evidence" value="ECO:0007669"/>
    <property type="project" value="TreeGrafter"/>
</dbReference>
<dbReference type="OrthoDB" id="7294637at2"/>
<comment type="similarity">
    <text evidence="2">Belongs to the glycosyl hydrolase 33 family.</text>
</comment>
<evidence type="ECO:0000256" key="1">
    <source>
        <dbReference type="ARBA" id="ARBA00000427"/>
    </source>
</evidence>
<dbReference type="AlphaFoldDB" id="A0A329MPL6"/>
<evidence type="ECO:0000256" key="2">
    <source>
        <dbReference type="ARBA" id="ARBA00009348"/>
    </source>
</evidence>